<protein>
    <submittedName>
        <fullName evidence="2">Uncharacterized protein</fullName>
    </submittedName>
</protein>
<reference evidence="2 3" key="1">
    <citation type="journal article" date="2021" name="Commun. Biol.">
        <title>The genome of Shorea leprosula (Dipterocarpaceae) highlights the ecological relevance of drought in aseasonal tropical rainforests.</title>
        <authorList>
            <person name="Ng K.K.S."/>
            <person name="Kobayashi M.J."/>
            <person name="Fawcett J.A."/>
            <person name="Hatakeyama M."/>
            <person name="Paape T."/>
            <person name="Ng C.H."/>
            <person name="Ang C.C."/>
            <person name="Tnah L.H."/>
            <person name="Lee C.T."/>
            <person name="Nishiyama T."/>
            <person name="Sese J."/>
            <person name="O'Brien M.J."/>
            <person name="Copetti D."/>
            <person name="Mohd Noor M.I."/>
            <person name="Ong R.C."/>
            <person name="Putra M."/>
            <person name="Sireger I.Z."/>
            <person name="Indrioko S."/>
            <person name="Kosugi Y."/>
            <person name="Izuno A."/>
            <person name="Isagi Y."/>
            <person name="Lee S.L."/>
            <person name="Shimizu K.K."/>
        </authorList>
    </citation>
    <scope>NUCLEOTIDE SEQUENCE [LARGE SCALE GENOMIC DNA]</scope>
    <source>
        <strain evidence="2">214</strain>
    </source>
</reference>
<comment type="caution">
    <text evidence="2">The sequence shown here is derived from an EMBL/GenBank/DDBJ whole genome shotgun (WGS) entry which is preliminary data.</text>
</comment>
<keyword evidence="3" id="KW-1185">Reference proteome</keyword>
<gene>
    <name evidence="2" type="ORF">SLEP1_g30546</name>
</gene>
<dbReference type="PANTHER" id="PTHR34466">
    <property type="entry name" value="OS11G0129800 PROTEIN"/>
    <property type="match status" value="1"/>
</dbReference>
<proteinExistence type="predicted"/>
<dbReference type="PANTHER" id="PTHR34466:SF1">
    <property type="entry name" value="OS06G0609800 PROTEIN"/>
    <property type="match status" value="1"/>
</dbReference>
<evidence type="ECO:0000313" key="2">
    <source>
        <dbReference type="EMBL" id="GKV20418.1"/>
    </source>
</evidence>
<accession>A0AAV5K8W6</accession>
<feature type="compositionally biased region" description="Polar residues" evidence="1">
    <location>
        <begin position="60"/>
        <end position="82"/>
    </location>
</feature>
<dbReference type="EMBL" id="BPVZ01000055">
    <property type="protein sequence ID" value="GKV20418.1"/>
    <property type="molecule type" value="Genomic_DNA"/>
</dbReference>
<name>A0AAV5K8W6_9ROSI</name>
<organism evidence="2 3">
    <name type="scientific">Rubroshorea leprosula</name>
    <dbReference type="NCBI Taxonomy" id="152421"/>
    <lineage>
        <taxon>Eukaryota</taxon>
        <taxon>Viridiplantae</taxon>
        <taxon>Streptophyta</taxon>
        <taxon>Embryophyta</taxon>
        <taxon>Tracheophyta</taxon>
        <taxon>Spermatophyta</taxon>
        <taxon>Magnoliopsida</taxon>
        <taxon>eudicotyledons</taxon>
        <taxon>Gunneridae</taxon>
        <taxon>Pentapetalae</taxon>
        <taxon>rosids</taxon>
        <taxon>malvids</taxon>
        <taxon>Malvales</taxon>
        <taxon>Dipterocarpaceae</taxon>
        <taxon>Rubroshorea</taxon>
    </lineage>
</organism>
<feature type="region of interest" description="Disordered" evidence="1">
    <location>
        <begin position="60"/>
        <end position="83"/>
    </location>
</feature>
<evidence type="ECO:0000313" key="3">
    <source>
        <dbReference type="Proteomes" id="UP001054252"/>
    </source>
</evidence>
<dbReference type="Proteomes" id="UP001054252">
    <property type="component" value="Unassembled WGS sequence"/>
</dbReference>
<evidence type="ECO:0000256" key="1">
    <source>
        <dbReference type="SAM" id="MobiDB-lite"/>
    </source>
</evidence>
<feature type="region of interest" description="Disordered" evidence="1">
    <location>
        <begin position="97"/>
        <end position="122"/>
    </location>
</feature>
<sequence>MLGVLVNSLATLHKRSTTMKESTPTSPTKGRFVNKVRGSGFLKISLDDLAIELFDSSLRGHSNSQNANVNSKNGGGQESVTQRKGWLVLRHTSRSMCSNNGAVGRGVSESANSRRSWEEEIE</sequence>
<dbReference type="AlphaFoldDB" id="A0AAV5K8W6"/>